<dbReference type="Gene3D" id="3.40.50.300">
    <property type="entry name" value="P-loop containing nucleotide triphosphate hydrolases"/>
    <property type="match status" value="1"/>
</dbReference>
<dbReference type="RefSeq" id="WP_126757834.1">
    <property type="nucleotide sequence ID" value="NZ_PIPQ01000006.1"/>
</dbReference>
<dbReference type="PANTHER" id="PTHR35894:SF1">
    <property type="entry name" value="PHOSPHORIBULOKINASE _ URIDINE KINASE FAMILY"/>
    <property type="match status" value="1"/>
</dbReference>
<accession>A0A432WZY7</accession>
<dbReference type="InterPro" id="IPR003593">
    <property type="entry name" value="AAA+_ATPase"/>
</dbReference>
<dbReference type="Pfam" id="PF16537">
    <property type="entry name" value="T2SSB"/>
    <property type="match status" value="1"/>
</dbReference>
<dbReference type="InterPro" id="IPR027417">
    <property type="entry name" value="P-loop_NTPase"/>
</dbReference>
<dbReference type="AlphaFoldDB" id="A0A432WZY7"/>
<dbReference type="SUPFAM" id="SSF52540">
    <property type="entry name" value="P-loop containing nucleoside triphosphate hydrolases"/>
    <property type="match status" value="1"/>
</dbReference>
<dbReference type="SMART" id="SM00382">
    <property type="entry name" value="AAA"/>
    <property type="match status" value="1"/>
</dbReference>
<feature type="region of interest" description="Disordered" evidence="1">
    <location>
        <begin position="546"/>
        <end position="578"/>
    </location>
</feature>
<dbReference type="InterPro" id="IPR049945">
    <property type="entry name" value="AAA_22"/>
</dbReference>
<keyword evidence="4" id="KW-1185">Reference proteome</keyword>
<dbReference type="CDD" id="cd00009">
    <property type="entry name" value="AAA"/>
    <property type="match status" value="1"/>
</dbReference>
<feature type="domain" description="AAA+ ATPase" evidence="2">
    <location>
        <begin position="42"/>
        <end position="191"/>
    </location>
</feature>
<evidence type="ECO:0000256" key="1">
    <source>
        <dbReference type="SAM" id="MobiDB-lite"/>
    </source>
</evidence>
<dbReference type="GO" id="GO:0016887">
    <property type="term" value="F:ATP hydrolysis activity"/>
    <property type="evidence" value="ECO:0007669"/>
    <property type="project" value="InterPro"/>
</dbReference>
<dbReference type="Pfam" id="PF13401">
    <property type="entry name" value="AAA_22"/>
    <property type="match status" value="1"/>
</dbReference>
<dbReference type="Proteomes" id="UP000286976">
    <property type="component" value="Unassembled WGS sequence"/>
</dbReference>
<dbReference type="EMBL" id="PIPQ01000006">
    <property type="protein sequence ID" value="RUO39334.1"/>
    <property type="molecule type" value="Genomic_DNA"/>
</dbReference>
<dbReference type="InterPro" id="IPR032389">
    <property type="entry name" value="GspB_C"/>
</dbReference>
<comment type="caution">
    <text evidence="3">The sequence shown here is derived from an EMBL/GenBank/DDBJ whole genome shotgun (WGS) entry which is preliminary data.</text>
</comment>
<proteinExistence type="predicted"/>
<reference evidence="3 4" key="1">
    <citation type="journal article" date="2011" name="Front. Microbiol.">
        <title>Genomic signatures of strain selection and enhancement in Bacillus atrophaeus var. globigii, a historical biowarfare simulant.</title>
        <authorList>
            <person name="Gibbons H.S."/>
            <person name="Broomall S.M."/>
            <person name="McNew L.A."/>
            <person name="Daligault H."/>
            <person name="Chapman C."/>
            <person name="Bruce D."/>
            <person name="Karavis M."/>
            <person name="Krepps M."/>
            <person name="McGregor P.A."/>
            <person name="Hong C."/>
            <person name="Park K.H."/>
            <person name="Akmal A."/>
            <person name="Feldman A."/>
            <person name="Lin J.S."/>
            <person name="Chang W.E."/>
            <person name="Higgs B.W."/>
            <person name="Demirev P."/>
            <person name="Lindquist J."/>
            <person name="Liem A."/>
            <person name="Fochler E."/>
            <person name="Read T.D."/>
            <person name="Tapia R."/>
            <person name="Johnson S."/>
            <person name="Bishop-Lilly K.A."/>
            <person name="Detter C."/>
            <person name="Han C."/>
            <person name="Sozhamannan S."/>
            <person name="Rosenzweig C.N."/>
            <person name="Skowronski E.W."/>
        </authorList>
    </citation>
    <scope>NUCLEOTIDE SEQUENCE [LARGE SCALE GENOMIC DNA]</scope>
    <source>
        <strain evidence="3 4">AIT1</strain>
    </source>
</reference>
<dbReference type="GO" id="GO:0015627">
    <property type="term" value="C:type II protein secretion system complex"/>
    <property type="evidence" value="ECO:0007669"/>
    <property type="project" value="InterPro"/>
</dbReference>
<gene>
    <name evidence="3" type="ORF">CWE15_09410</name>
</gene>
<dbReference type="InterPro" id="IPR052026">
    <property type="entry name" value="ExeA_AAA_ATPase_DNA-bind"/>
</dbReference>
<organism evidence="3 4">
    <name type="scientific">Aliidiomarina taiwanensis</name>
    <dbReference type="NCBI Taxonomy" id="946228"/>
    <lineage>
        <taxon>Bacteria</taxon>
        <taxon>Pseudomonadati</taxon>
        <taxon>Pseudomonadota</taxon>
        <taxon>Gammaproteobacteria</taxon>
        <taxon>Alteromonadales</taxon>
        <taxon>Idiomarinaceae</taxon>
        <taxon>Aliidiomarina</taxon>
    </lineage>
</organism>
<dbReference type="OrthoDB" id="9780149at2"/>
<protein>
    <recommendedName>
        <fullName evidence="2">AAA+ ATPase domain-containing protein</fullName>
    </recommendedName>
</protein>
<name>A0A432WZY7_9GAMM</name>
<dbReference type="Gene3D" id="3.90.70.10">
    <property type="entry name" value="Cysteine proteinases"/>
    <property type="match status" value="1"/>
</dbReference>
<evidence type="ECO:0000313" key="3">
    <source>
        <dbReference type="EMBL" id="RUO39334.1"/>
    </source>
</evidence>
<dbReference type="PANTHER" id="PTHR35894">
    <property type="entry name" value="GENERAL SECRETION PATHWAY PROTEIN A-RELATED"/>
    <property type="match status" value="1"/>
</dbReference>
<evidence type="ECO:0000259" key="2">
    <source>
        <dbReference type="SMART" id="SM00382"/>
    </source>
</evidence>
<sequence length="698" mass="77788">MYQAFFGFTQQPFSIAPDPRFLFLGPRHQEALAHLHHGLMGSGGFLLLTGEVGTGKTTLSRAILGQLEDQLNVVFILNPRLSEQELLASIAQGFGIEGVDEADSLKSLTDAIATFLTTSAQAGKHPVVLIDEAQHLYPAALEQLRLLTNLESDAKKLLSVVLIGQPELRELLQRQELRQVAQRIVARYQLLPFTQTETNAYIDHRLTVAQGAPSIFSEQARKYIWQWTQGTPRLINLLCDRALQLAAMSGRKQIDKRIMQEAADILPLAKAKETSPKGKRSWPWAMAAAVGVVAFAMWQFVPIQPTTQSEPTPTEEVQTSSRHIYGQPLQDSLSKLAALWQLGSMSLGQQPCERLARYNLVCVHGHANLANVSTLNVPALAFLHDGGSVVLRGQQNNQWLLQDAEGEIRVAESELANALSGEYLLFVSPPPFVNEAHTEAWRTWVSARLKQRVPLSLQQSDIEQQRTWLMDTAQGLSDDDGWLFALLASSGDYQGPQLRSVAVEDYPSERPLVEESQIAEQVRYGTRPLTLTDIHVPTFTMHWPTEPQEEHVSQAPESAAQEEPIAEAEVGSKKPDSNATADTLEAIFEQAVRATPERPAETRWSFDLDEPTQQMPAQQQGVPLLSELTAEQRQQLPKLSYDQHVYQSRPEARWIGLGQQRLAEGEQLQGLRVISIQPNYSILSWGDLLFRVEALENM</sequence>
<evidence type="ECO:0000313" key="4">
    <source>
        <dbReference type="Proteomes" id="UP000286976"/>
    </source>
</evidence>